<dbReference type="Gene3D" id="1.10.238.20">
    <property type="entry name" value="Pheromone/general odorant binding protein domain"/>
    <property type="match status" value="1"/>
</dbReference>
<organism evidence="2 3">
    <name type="scientific">Orchesella dallaii</name>
    <dbReference type="NCBI Taxonomy" id="48710"/>
    <lineage>
        <taxon>Eukaryota</taxon>
        <taxon>Metazoa</taxon>
        <taxon>Ecdysozoa</taxon>
        <taxon>Arthropoda</taxon>
        <taxon>Hexapoda</taxon>
        <taxon>Collembola</taxon>
        <taxon>Entomobryomorpha</taxon>
        <taxon>Entomobryoidea</taxon>
        <taxon>Orchesellidae</taxon>
        <taxon>Orchesellinae</taxon>
        <taxon>Orchesella</taxon>
    </lineage>
</organism>
<sequence length="147" mass="16523">MAKLITFWPIIATFAFLRANCEEDSDRYPDLTCHPGYNLDDTRRAVGDGRIEFAMELCKEFSTPEKCYKRCVLDLNGILDRDGTGLNSEDQITHSLAGLFTNFSNEIPRMVAKNIIGNCSDEVKKTGDLPCEKRTALYDCVQKAAVM</sequence>
<dbReference type="EMBL" id="CAXLJM020000008">
    <property type="protein sequence ID" value="CAL8075663.1"/>
    <property type="molecule type" value="Genomic_DNA"/>
</dbReference>
<gene>
    <name evidence="2" type="ORF">ODALV1_LOCUS3247</name>
</gene>
<dbReference type="Proteomes" id="UP001642540">
    <property type="component" value="Unassembled WGS sequence"/>
</dbReference>
<protein>
    <submittedName>
        <fullName evidence="2">Uncharacterized protein</fullName>
    </submittedName>
</protein>
<evidence type="ECO:0000256" key="1">
    <source>
        <dbReference type="SAM" id="SignalP"/>
    </source>
</evidence>
<proteinExistence type="predicted"/>
<reference evidence="2 3" key="1">
    <citation type="submission" date="2024-08" db="EMBL/GenBank/DDBJ databases">
        <authorList>
            <person name="Cucini C."/>
            <person name="Frati F."/>
        </authorList>
    </citation>
    <scope>NUCLEOTIDE SEQUENCE [LARGE SCALE GENOMIC DNA]</scope>
</reference>
<dbReference type="CDD" id="cd23992">
    <property type="entry name" value="PBP_GOBP"/>
    <property type="match status" value="1"/>
</dbReference>
<name>A0ABP1PSE3_9HEXA</name>
<dbReference type="InterPro" id="IPR006170">
    <property type="entry name" value="PBP/GOBP"/>
</dbReference>
<dbReference type="Pfam" id="PF01395">
    <property type="entry name" value="PBP_GOBP"/>
    <property type="match status" value="1"/>
</dbReference>
<keyword evidence="1" id="KW-0732">Signal</keyword>
<keyword evidence="3" id="KW-1185">Reference proteome</keyword>
<accession>A0ABP1PSE3</accession>
<evidence type="ECO:0000313" key="2">
    <source>
        <dbReference type="EMBL" id="CAL8075663.1"/>
    </source>
</evidence>
<evidence type="ECO:0000313" key="3">
    <source>
        <dbReference type="Proteomes" id="UP001642540"/>
    </source>
</evidence>
<comment type="caution">
    <text evidence="2">The sequence shown here is derived from an EMBL/GenBank/DDBJ whole genome shotgun (WGS) entry which is preliminary data.</text>
</comment>
<dbReference type="InterPro" id="IPR036728">
    <property type="entry name" value="PBP_GOBP_sf"/>
</dbReference>
<feature type="chain" id="PRO_5046140064" evidence="1">
    <location>
        <begin position="22"/>
        <end position="147"/>
    </location>
</feature>
<feature type="signal peptide" evidence="1">
    <location>
        <begin position="1"/>
        <end position="21"/>
    </location>
</feature>
<dbReference type="SUPFAM" id="SSF47565">
    <property type="entry name" value="Insect pheromone/odorant-binding proteins"/>
    <property type="match status" value="1"/>
</dbReference>